<reference evidence="2 3" key="1">
    <citation type="submission" date="2020-03" db="EMBL/GenBank/DDBJ databases">
        <title>Genomic Encyclopedia of Type Strains, Phase III (KMG-III): the genomes of soil and plant-associated and newly described type strains.</title>
        <authorList>
            <person name="Whitman W."/>
        </authorList>
    </citation>
    <scope>NUCLEOTIDE SEQUENCE [LARGE SCALE GENOMIC DNA]</scope>
    <source>
        <strain evidence="2 3">CECT 4207</strain>
    </source>
</reference>
<accession>A0ABX0TG97</accession>
<evidence type="ECO:0000313" key="3">
    <source>
        <dbReference type="Proteomes" id="UP000802392"/>
    </source>
</evidence>
<evidence type="ECO:0000313" key="2">
    <source>
        <dbReference type="EMBL" id="NIJ00216.1"/>
    </source>
</evidence>
<comment type="caution">
    <text evidence="2">The sequence shown here is derived from an EMBL/GenBank/DDBJ whole genome shotgun (WGS) entry which is preliminary data.</text>
</comment>
<keyword evidence="1" id="KW-0472">Membrane</keyword>
<protein>
    <submittedName>
        <fullName evidence="2">Uncharacterized protein</fullName>
    </submittedName>
</protein>
<gene>
    <name evidence="2" type="ORF">FHR86_000514</name>
</gene>
<sequence>MSVLAFEIFFLVLLGLASVAMAWFAGYVVYRLFQGQK</sequence>
<dbReference type="EMBL" id="JAAOZD010000001">
    <property type="protein sequence ID" value="NIJ00216.1"/>
    <property type="molecule type" value="Genomic_DNA"/>
</dbReference>
<feature type="transmembrane region" description="Helical" evidence="1">
    <location>
        <begin position="6"/>
        <end position="30"/>
    </location>
</feature>
<keyword evidence="1" id="KW-0812">Transmembrane</keyword>
<keyword evidence="1" id="KW-1133">Transmembrane helix</keyword>
<evidence type="ECO:0000256" key="1">
    <source>
        <dbReference type="SAM" id="Phobius"/>
    </source>
</evidence>
<dbReference type="Proteomes" id="UP000802392">
    <property type="component" value="Unassembled WGS sequence"/>
</dbReference>
<name>A0ABX0TG97_9MICC</name>
<organism evidence="2 3">
    <name type="scientific">Paenarthrobacter ilicis</name>
    <dbReference type="NCBI Taxonomy" id="43665"/>
    <lineage>
        <taxon>Bacteria</taxon>
        <taxon>Bacillati</taxon>
        <taxon>Actinomycetota</taxon>
        <taxon>Actinomycetes</taxon>
        <taxon>Micrococcales</taxon>
        <taxon>Micrococcaceae</taxon>
        <taxon>Paenarthrobacter</taxon>
    </lineage>
</organism>
<keyword evidence="3" id="KW-1185">Reference proteome</keyword>
<proteinExistence type="predicted"/>